<protein>
    <recommendedName>
        <fullName evidence="2">Isoprenyl transferase</fullName>
        <ecNumber evidence="2">2.5.1.-</ecNumber>
    </recommendedName>
</protein>
<comment type="caution">
    <text evidence="3">The sequence shown here is derived from an EMBL/GenBank/DDBJ whole genome shotgun (WGS) entry which is preliminary data.</text>
</comment>
<comment type="subunit">
    <text evidence="2">Homodimer.</text>
</comment>
<accession>A0A2I1K458</accession>
<feature type="binding site" evidence="2">
    <location>
        <position position="200"/>
    </location>
    <ligand>
        <name>Mg(2+)</name>
        <dbReference type="ChEBI" id="CHEBI:18420"/>
    </ligand>
</feature>
<dbReference type="PANTHER" id="PTHR10291:SF0">
    <property type="entry name" value="DEHYDRODOLICHYL DIPHOSPHATE SYNTHASE 2"/>
    <property type="match status" value="1"/>
</dbReference>
<dbReference type="GO" id="GO:0000287">
    <property type="term" value="F:magnesium ion binding"/>
    <property type="evidence" value="ECO:0007669"/>
    <property type="project" value="UniProtKB-UniRule"/>
</dbReference>
<feature type="active site" evidence="2">
    <location>
        <position position="15"/>
    </location>
</feature>
<dbReference type="InterPro" id="IPR036424">
    <property type="entry name" value="UPP_synth-like_sf"/>
</dbReference>
<gene>
    <name evidence="3" type="ORF">CYJ57_02090</name>
</gene>
<dbReference type="GO" id="GO:0016094">
    <property type="term" value="P:polyprenol biosynthetic process"/>
    <property type="evidence" value="ECO:0007669"/>
    <property type="project" value="TreeGrafter"/>
</dbReference>
<dbReference type="EC" id="2.5.1.-" evidence="2"/>
<dbReference type="PANTHER" id="PTHR10291">
    <property type="entry name" value="DEHYDRODOLICHYL DIPHOSPHATE SYNTHASE FAMILY MEMBER"/>
    <property type="match status" value="1"/>
</dbReference>
<dbReference type="NCBIfam" id="TIGR00055">
    <property type="entry name" value="uppS"/>
    <property type="match status" value="1"/>
</dbReference>
<comment type="cofactor">
    <cofactor evidence="2">
        <name>Mg(2+)</name>
        <dbReference type="ChEBI" id="CHEBI:18420"/>
    </cofactor>
    <text evidence="2">Binds 2 magnesium ions per subunit.</text>
</comment>
<dbReference type="SUPFAM" id="SSF64005">
    <property type="entry name" value="Undecaprenyl diphosphate synthase"/>
    <property type="match status" value="1"/>
</dbReference>
<organism evidence="3 4">
    <name type="scientific">Falseniella ignava</name>
    <dbReference type="NCBI Taxonomy" id="137730"/>
    <lineage>
        <taxon>Bacteria</taxon>
        <taxon>Bacillati</taxon>
        <taxon>Bacillota</taxon>
        <taxon>Bacilli</taxon>
        <taxon>Lactobacillales</taxon>
        <taxon>Aerococcaceae</taxon>
        <taxon>Falseniella</taxon>
    </lineage>
</organism>
<dbReference type="Pfam" id="PF01255">
    <property type="entry name" value="Prenyltransf"/>
    <property type="match status" value="1"/>
</dbReference>
<dbReference type="GO" id="GO:0030145">
    <property type="term" value="F:manganese ion binding"/>
    <property type="evidence" value="ECO:0007669"/>
    <property type="project" value="TreeGrafter"/>
</dbReference>
<dbReference type="GO" id="GO:0005829">
    <property type="term" value="C:cytosol"/>
    <property type="evidence" value="ECO:0007669"/>
    <property type="project" value="TreeGrafter"/>
</dbReference>
<evidence type="ECO:0000313" key="3">
    <source>
        <dbReference type="EMBL" id="PKY90440.1"/>
    </source>
</evidence>
<dbReference type="CDD" id="cd00475">
    <property type="entry name" value="Cis_IPPS"/>
    <property type="match status" value="1"/>
</dbReference>
<proteinExistence type="inferred from homology"/>
<dbReference type="NCBIfam" id="NF011405">
    <property type="entry name" value="PRK14830.1"/>
    <property type="match status" value="1"/>
</dbReference>
<feature type="binding site" evidence="2">
    <location>
        <begin position="16"/>
        <end position="19"/>
    </location>
    <ligand>
        <name>substrate</name>
    </ligand>
</feature>
<feature type="binding site" evidence="2">
    <location>
        <position position="15"/>
    </location>
    <ligand>
        <name>Mg(2+)</name>
        <dbReference type="ChEBI" id="CHEBI:18420"/>
    </ligand>
</feature>
<dbReference type="GO" id="GO:0008834">
    <property type="term" value="F:ditrans,polycis-undecaprenyl-diphosphate synthase [(2E,6E)-farnesyl-diphosphate specific] activity"/>
    <property type="evidence" value="ECO:0007669"/>
    <property type="project" value="TreeGrafter"/>
</dbReference>
<feature type="active site" description="Proton acceptor" evidence="2">
    <location>
        <position position="63"/>
    </location>
</feature>
<name>A0A2I1K458_9LACT</name>
<dbReference type="Proteomes" id="UP000234384">
    <property type="component" value="Unassembled WGS sequence"/>
</dbReference>
<dbReference type="HAMAP" id="MF_01139">
    <property type="entry name" value="ISPT"/>
    <property type="match status" value="1"/>
</dbReference>
<dbReference type="PROSITE" id="PS01066">
    <property type="entry name" value="UPP_SYNTHASE"/>
    <property type="match status" value="1"/>
</dbReference>
<dbReference type="InterPro" id="IPR001441">
    <property type="entry name" value="UPP_synth-like"/>
</dbReference>
<dbReference type="InterPro" id="IPR018520">
    <property type="entry name" value="UPP_synth-like_CS"/>
</dbReference>
<evidence type="ECO:0000256" key="1">
    <source>
        <dbReference type="ARBA" id="ARBA00022679"/>
    </source>
</evidence>
<dbReference type="OrthoDB" id="4191603at2"/>
<reference evidence="3 4" key="1">
    <citation type="submission" date="2017-12" db="EMBL/GenBank/DDBJ databases">
        <title>Phylogenetic diversity of female urinary microbiome.</title>
        <authorList>
            <person name="Thomas-White K."/>
            <person name="Wolfe A.J."/>
        </authorList>
    </citation>
    <scope>NUCLEOTIDE SEQUENCE [LARGE SCALE GENOMIC DNA]</scope>
    <source>
        <strain evidence="3 4">UMB0898</strain>
    </source>
</reference>
<sequence>MNPNKVPQHVAMIMDGNGRWAKKRWMPRNVGHREGAKNIRTIAAIASQKGIEVLTLYAFSTENWNRPEAEVNYLMELPFEFFEKFVPEAIENNIQIQAIGALEQLPDKTQSAIEEARQRTAHCDGMILNFAINYGARYDIVHAVNQYIEEGATQPLTEERLSRNLATAKLGELQCPDLIIRTSGELRLSNFLLWEAAYSEFYFTDVYWPDFKEKEFELALASYAERHRRYGKL</sequence>
<dbReference type="AlphaFoldDB" id="A0A2I1K458"/>
<feature type="binding site" evidence="2">
    <location>
        <position position="181"/>
    </location>
    <ligand>
        <name>substrate</name>
    </ligand>
</feature>
<feature type="binding site" evidence="2">
    <location>
        <begin position="60"/>
        <end position="62"/>
    </location>
    <ligand>
        <name>substrate</name>
    </ligand>
</feature>
<keyword evidence="2" id="KW-0479">Metal-binding</keyword>
<feature type="binding site" evidence="2">
    <location>
        <position position="20"/>
    </location>
    <ligand>
        <name>substrate</name>
    </ligand>
</feature>
<keyword evidence="2" id="KW-0460">Magnesium</keyword>
<dbReference type="FunFam" id="3.40.1180.10:FF:000001">
    <property type="entry name" value="(2E,6E)-farnesyl-diphosphate-specific ditrans,polycis-undecaprenyl-diphosphate synthase"/>
    <property type="match status" value="1"/>
</dbReference>
<evidence type="ECO:0000313" key="4">
    <source>
        <dbReference type="Proteomes" id="UP000234384"/>
    </source>
</evidence>
<dbReference type="EMBL" id="PKHE01000003">
    <property type="protein sequence ID" value="PKY90440.1"/>
    <property type="molecule type" value="Genomic_DNA"/>
</dbReference>
<evidence type="ECO:0000256" key="2">
    <source>
        <dbReference type="HAMAP-Rule" id="MF_01139"/>
    </source>
</evidence>
<dbReference type="Gene3D" id="3.40.1180.10">
    <property type="entry name" value="Decaprenyl diphosphate synthase-like"/>
    <property type="match status" value="1"/>
</dbReference>
<comment type="function">
    <text evidence="2">Catalyzes the condensation of isopentenyl diphosphate (IPP) with allylic pyrophosphates generating different type of terpenoids.</text>
</comment>
<feature type="binding site" evidence="2">
    <location>
        <position position="28"/>
    </location>
    <ligand>
        <name>substrate</name>
    </ligand>
</feature>
<feature type="binding site" evidence="2">
    <location>
        <position position="66"/>
    </location>
    <ligand>
        <name>substrate</name>
    </ligand>
</feature>
<comment type="similarity">
    <text evidence="2">Belongs to the UPP synthase family.</text>
</comment>
<feature type="binding site" evidence="2">
    <location>
        <position position="64"/>
    </location>
    <ligand>
        <name>substrate</name>
    </ligand>
</feature>
<keyword evidence="1 2" id="KW-0808">Transferase</keyword>
<feature type="binding site" evidence="2">
    <location>
        <position position="32"/>
    </location>
    <ligand>
        <name>substrate</name>
    </ligand>
</feature>
<feature type="binding site" evidence="2">
    <location>
        <begin position="187"/>
        <end position="189"/>
    </location>
    <ligand>
        <name>substrate</name>
    </ligand>
</feature>